<dbReference type="EMBL" id="LAZR01000300">
    <property type="protein sequence ID" value="KKN76025.1"/>
    <property type="molecule type" value="Genomic_DNA"/>
</dbReference>
<organism evidence="1">
    <name type="scientific">marine sediment metagenome</name>
    <dbReference type="NCBI Taxonomy" id="412755"/>
    <lineage>
        <taxon>unclassified sequences</taxon>
        <taxon>metagenomes</taxon>
        <taxon>ecological metagenomes</taxon>
    </lineage>
</organism>
<proteinExistence type="predicted"/>
<protein>
    <submittedName>
        <fullName evidence="1">Uncharacterized protein</fullName>
    </submittedName>
</protein>
<evidence type="ECO:0000313" key="1">
    <source>
        <dbReference type="EMBL" id="KKN76025.1"/>
    </source>
</evidence>
<accession>A0A0F9T439</accession>
<name>A0A0F9T439_9ZZZZ</name>
<sequence>MEKRNRRCKNCGHLIRYFNLQDTKKWLHISINRYKEMKTGGECLVIGCGCKKAEPKGSH</sequence>
<dbReference type="AlphaFoldDB" id="A0A0F9T439"/>
<comment type="caution">
    <text evidence="1">The sequence shown here is derived from an EMBL/GenBank/DDBJ whole genome shotgun (WGS) entry which is preliminary data.</text>
</comment>
<reference evidence="1" key="1">
    <citation type="journal article" date="2015" name="Nature">
        <title>Complex archaea that bridge the gap between prokaryotes and eukaryotes.</title>
        <authorList>
            <person name="Spang A."/>
            <person name="Saw J.H."/>
            <person name="Jorgensen S.L."/>
            <person name="Zaremba-Niedzwiedzka K."/>
            <person name="Martijn J."/>
            <person name="Lind A.E."/>
            <person name="van Eijk R."/>
            <person name="Schleper C."/>
            <person name="Guy L."/>
            <person name="Ettema T.J."/>
        </authorList>
    </citation>
    <scope>NUCLEOTIDE SEQUENCE</scope>
</reference>
<gene>
    <name evidence="1" type="ORF">LCGC14_0374150</name>
</gene>